<proteinExistence type="predicted"/>
<dbReference type="EMBL" id="BDIP01003884">
    <property type="protein sequence ID" value="GIQ88233.1"/>
    <property type="molecule type" value="Genomic_DNA"/>
</dbReference>
<accession>A0A9K3D319</accession>
<protein>
    <submittedName>
        <fullName evidence="2">Uncharacterized protein</fullName>
    </submittedName>
</protein>
<evidence type="ECO:0000313" key="2">
    <source>
        <dbReference type="EMBL" id="GIQ88233.1"/>
    </source>
</evidence>
<dbReference type="Proteomes" id="UP000265618">
    <property type="component" value="Unassembled WGS sequence"/>
</dbReference>
<organism evidence="2 3">
    <name type="scientific">Kipferlia bialata</name>
    <dbReference type="NCBI Taxonomy" id="797122"/>
    <lineage>
        <taxon>Eukaryota</taxon>
        <taxon>Metamonada</taxon>
        <taxon>Carpediemonas-like organisms</taxon>
        <taxon>Kipferlia</taxon>
    </lineage>
</organism>
<reference evidence="2 3" key="1">
    <citation type="journal article" date="2018" name="PLoS ONE">
        <title>The draft genome of Kipferlia bialata reveals reductive genome evolution in fornicate parasites.</title>
        <authorList>
            <person name="Tanifuji G."/>
            <person name="Takabayashi S."/>
            <person name="Kume K."/>
            <person name="Takagi M."/>
            <person name="Nakayama T."/>
            <person name="Kamikawa R."/>
            <person name="Inagaki Y."/>
            <person name="Hashimoto T."/>
        </authorList>
    </citation>
    <scope>NUCLEOTIDE SEQUENCE [LARGE SCALE GENOMIC DNA]</scope>
    <source>
        <strain evidence="2">NY0173</strain>
    </source>
</reference>
<feature type="compositionally biased region" description="Basic and acidic residues" evidence="1">
    <location>
        <begin position="122"/>
        <end position="146"/>
    </location>
</feature>
<dbReference type="AlphaFoldDB" id="A0A9K3D319"/>
<feature type="non-terminal residue" evidence="2">
    <location>
        <position position="1"/>
    </location>
</feature>
<feature type="compositionally biased region" description="Basic and acidic residues" evidence="1">
    <location>
        <begin position="167"/>
        <end position="184"/>
    </location>
</feature>
<evidence type="ECO:0000313" key="3">
    <source>
        <dbReference type="Proteomes" id="UP000265618"/>
    </source>
</evidence>
<gene>
    <name evidence="2" type="ORF">KIPB_010438</name>
</gene>
<evidence type="ECO:0000256" key="1">
    <source>
        <dbReference type="SAM" id="MobiDB-lite"/>
    </source>
</evidence>
<keyword evidence="3" id="KW-1185">Reference proteome</keyword>
<feature type="region of interest" description="Disordered" evidence="1">
    <location>
        <begin position="115"/>
        <end position="226"/>
    </location>
</feature>
<name>A0A9K3D319_9EUKA</name>
<sequence>FGSLFSPEDGGLGSYDTIYPERGLWGCNPPYIEDIYQGSVAHCIDVLDRAPGPLYITYTFVDWKDMDHKALRESKYFVGMQKFGFKYYDALNRRTIQSKGHGSVQFLLKKEAQTEAEAEAESESKVETEAKEESEREAEAETKVETEAEGEGEAVETAVAVEPVEGESPKEQKETVEEAEKAESPEVAEETVESGEGPVSEKAEAVGEEGETASSPEAPPAKRVAE</sequence>
<comment type="caution">
    <text evidence="2">The sequence shown here is derived from an EMBL/GenBank/DDBJ whole genome shotgun (WGS) entry which is preliminary data.</text>
</comment>